<protein>
    <submittedName>
        <fullName evidence="1">Uncharacterized protein</fullName>
    </submittedName>
</protein>
<dbReference type="NCBIfam" id="NF007971">
    <property type="entry name" value="PRK10695.1"/>
    <property type="match status" value="1"/>
</dbReference>
<accession>W0QB86</accession>
<dbReference type="RefSeq" id="WP_025216849.1">
    <property type="nucleotide sequence ID" value="NZ_CP006943.1"/>
</dbReference>
<evidence type="ECO:0000313" key="1">
    <source>
        <dbReference type="EMBL" id="AHG75100.1"/>
    </source>
</evidence>
<dbReference type="HOGENOM" id="CLU_016453_0_0_6"/>
<keyword evidence="2" id="KW-1185">Reference proteome</keyword>
<dbReference type="eggNOG" id="COG2911">
    <property type="taxonomic scope" value="Bacteria"/>
</dbReference>
<dbReference type="STRING" id="1433287.X808_5770"/>
<dbReference type="AlphaFoldDB" id="W0QB86"/>
<reference evidence="1 2" key="1">
    <citation type="submission" date="2013-12" db="EMBL/GenBank/DDBJ databases">
        <title>Annotation of the Mannheimia varigena USDA-ARS-USMARC-1296 complete genome.</title>
        <authorList>
            <person name="Harhay G.P."/>
            <person name="Clawson M.L."/>
            <person name="Murray R.W."/>
            <person name="Lubbers B.V."/>
            <person name="Heaton M.P."/>
            <person name="Chitko-Mckown C.G."/>
            <person name="Harhay D.M."/>
            <person name="Smith T.P.L."/>
        </authorList>
    </citation>
    <scope>NUCLEOTIDE SEQUENCE [LARGE SCALE GENOMIC DNA]</scope>
    <source>
        <strain evidence="1 2">USDA-ARS-USMARC-1296</strain>
    </source>
</reference>
<gene>
    <name evidence="1" type="ORF">X808_5770</name>
</gene>
<proteinExistence type="predicted"/>
<organism evidence="1 2">
    <name type="scientific">Mannheimia varigena USDA-ARS-USMARC-1296</name>
    <dbReference type="NCBI Taxonomy" id="1433287"/>
    <lineage>
        <taxon>Bacteria</taxon>
        <taxon>Pseudomonadati</taxon>
        <taxon>Pseudomonadota</taxon>
        <taxon>Gammaproteobacteria</taxon>
        <taxon>Pasteurellales</taxon>
        <taxon>Pasteurellaceae</taxon>
        <taxon>Mannheimia</taxon>
    </lineage>
</organism>
<dbReference type="InterPro" id="IPR021730">
    <property type="entry name" value="YdbH"/>
</dbReference>
<dbReference type="Proteomes" id="UP000066995">
    <property type="component" value="Chromosome"/>
</dbReference>
<evidence type="ECO:0000313" key="2">
    <source>
        <dbReference type="Proteomes" id="UP000066995"/>
    </source>
</evidence>
<dbReference type="Pfam" id="PF11739">
    <property type="entry name" value="YdbH-like"/>
    <property type="match status" value="1"/>
</dbReference>
<name>W0QB86_9PAST</name>
<dbReference type="KEGG" id="mvi:X808_5770"/>
<dbReference type="EMBL" id="CP006943">
    <property type="protein sequence ID" value="AHG75100.1"/>
    <property type="molecule type" value="Genomic_DNA"/>
</dbReference>
<sequence>MKWVLRIFGILTAIFIAVITFLCVPNTQLATPINWILPKEWKVKIPQGLHLNWQGSSVSQFQLSYRDCPLISADKTDLTWIKQNHLFAEKLDIDYHCLSLFPKSENNSNTSLKALLAVIPDGEATIHSLNWKNLPANFNPRIIQLLEQQAALKLSLFDGEIKATLAQQAVNFSAFFANGKLNADLTYQPSEQEQHKFTFSAEIEDNFLTLPPALFAEYHWQLPNEIIATKALQIGHSTLNWQKNAQQQLEGNWQASLNNAENDKLDFPFLFDGESLEIKQGRFNWSLTEHFPLHGFVTAKFTPQSFTNEPFLPLKTAIRISLLSQNNWGKGNIVISNSEGKITEQGLNLPLRLTGNIKQGNFILYSSIPLDFQGNYDDLTLKFLPTSLLRLTGQERYLTVEDLRFPLAGIKIDKYGIHGRLHAILRGQSPDFKNIEFHLDGQAQNFKAGALDFFQAPKDPKAIKDSWKWRIWGSSNLKALNSKVNLSGRGQWHKNIVQLNELRGDLSSVRLDGTTIPKTELTNTQAIKFNIKKFTLDGAMQLKSPEITFDYGGGLPKPQAKLSFNGELENLNFKGTISSTELGPLRLFARRQLTADASQIIGKLYWPEQSAHGFQPLFPFRSQWIINNGTIRGETAFTASSQKGLIAGGHLAIRNGGLSLPDGEAKGIEFALPYRYQNGRFHFGVKKPIDVKVAQVKLGDLALDNASMKINGYYPYTKSKPLNLNQLSFNLFGGKLNVKRFALPQTEIAYLNLERLDFEKILQFMQYQQIDLKGKANATLPFWLSGKPCYICDGLLTQAETSYLTFTPELLSEMKKSGYTEQILLHLVDKSTINDFRSLINVGPKGDLVLDGKLKLSSNQDQSKVNLNYNHRENMFDLWKLINYSSQFEQKLENYLYQKLDNEEK</sequence>
<dbReference type="PATRIC" id="fig|1433287.3.peg.574"/>
<dbReference type="OrthoDB" id="5596796at2"/>